<dbReference type="SUPFAM" id="SSF109854">
    <property type="entry name" value="DinB/YfiT-like putative metalloenzymes"/>
    <property type="match status" value="1"/>
</dbReference>
<evidence type="ECO:0000313" key="3">
    <source>
        <dbReference type="Proteomes" id="UP001203665"/>
    </source>
</evidence>
<dbReference type="Proteomes" id="UP001203665">
    <property type="component" value="Unassembled WGS sequence"/>
</dbReference>
<gene>
    <name evidence="2" type="ORF">NDM98_19290</name>
</gene>
<organism evidence="2 3">
    <name type="scientific">Alkalicoccobacillus plakortidis</name>
    <dbReference type="NCBI Taxonomy" id="444060"/>
    <lineage>
        <taxon>Bacteria</taxon>
        <taxon>Bacillati</taxon>
        <taxon>Bacillota</taxon>
        <taxon>Bacilli</taxon>
        <taxon>Bacillales</taxon>
        <taxon>Bacillaceae</taxon>
        <taxon>Alkalicoccobacillus</taxon>
    </lineage>
</organism>
<evidence type="ECO:0000313" key="2">
    <source>
        <dbReference type="EMBL" id="MCM2677369.1"/>
    </source>
</evidence>
<keyword evidence="3" id="KW-1185">Reference proteome</keyword>
<name>A0ABT0XQ64_9BACI</name>
<feature type="domain" description="DinB-like" evidence="1">
    <location>
        <begin position="19"/>
        <end position="143"/>
    </location>
</feature>
<evidence type="ECO:0000259" key="1">
    <source>
        <dbReference type="Pfam" id="PF12867"/>
    </source>
</evidence>
<protein>
    <submittedName>
        <fullName evidence="2">DinB family protein</fullName>
    </submittedName>
</protein>
<dbReference type="Pfam" id="PF12867">
    <property type="entry name" value="DinB_2"/>
    <property type="match status" value="1"/>
</dbReference>
<dbReference type="RefSeq" id="WP_251611081.1">
    <property type="nucleotide sequence ID" value="NZ_JAMQJY010000003.1"/>
</dbReference>
<sequence>MNKNLDQYQKSLDKIASLKQIDEQLLVTPIKEGAWSIREIVGHLYGWDNYNLQHMVSNMSQGADLPGFPDHDSQNVQALQGLQGKSVQEIIKLFIEKRQEIIGALAQLDTKTRFTIGGGKRAFSPESFVKIFVKHDHHHFVQIDEYLSSKVEK</sequence>
<comment type="caution">
    <text evidence="2">The sequence shown here is derived from an EMBL/GenBank/DDBJ whole genome shotgun (WGS) entry which is preliminary data.</text>
</comment>
<proteinExistence type="predicted"/>
<dbReference type="Gene3D" id="1.20.120.450">
    <property type="entry name" value="dinb family like domain"/>
    <property type="match status" value="1"/>
</dbReference>
<accession>A0ABT0XQ64</accession>
<reference evidence="2" key="1">
    <citation type="submission" date="2022-06" db="EMBL/GenBank/DDBJ databases">
        <title>Alkalicoccobacillus porphyridii sp. nov., isolated from a marine red alga, Porphyridium purpureum and reclassification of Shouchella plakortidis and Shouchella gibsonii as Alkalicoccobacillus plakortidis comb. nov. and Alkalicoccobacillus gibsonii comb. nov.</title>
        <authorList>
            <person name="Kim K.H."/>
            <person name="Lee J.K."/>
            <person name="Han D.M."/>
            <person name="Baek J.H."/>
            <person name="Jeon C.O."/>
        </authorList>
    </citation>
    <scope>NUCLEOTIDE SEQUENCE</scope>
    <source>
        <strain evidence="2">DSM 19153</strain>
    </source>
</reference>
<dbReference type="EMBL" id="JAMQJY010000003">
    <property type="protein sequence ID" value="MCM2677369.1"/>
    <property type="molecule type" value="Genomic_DNA"/>
</dbReference>
<dbReference type="InterPro" id="IPR034660">
    <property type="entry name" value="DinB/YfiT-like"/>
</dbReference>
<dbReference type="InterPro" id="IPR024775">
    <property type="entry name" value="DinB-like"/>
</dbReference>